<evidence type="ECO:0000259" key="1">
    <source>
        <dbReference type="Pfam" id="PF10615"/>
    </source>
</evidence>
<dbReference type="EMBL" id="JAUQUB010000003">
    <property type="protein sequence ID" value="MDO7883102.1"/>
    <property type="molecule type" value="Genomic_DNA"/>
</dbReference>
<proteinExistence type="predicted"/>
<name>A0ABT9BRP5_9MICO</name>
<dbReference type="Pfam" id="PF10615">
    <property type="entry name" value="DUF2470"/>
    <property type="match status" value="1"/>
</dbReference>
<dbReference type="RefSeq" id="WP_305003532.1">
    <property type="nucleotide sequence ID" value="NZ_JAUQUB010000003.1"/>
</dbReference>
<dbReference type="Proteomes" id="UP001241072">
    <property type="component" value="Unassembled WGS sequence"/>
</dbReference>
<sequence length="98" mass="11002">MPTFSDDVVAAVLHHMNDDHTDDSLLIVRAFADPAASTATMTTLDHLGGTWEYEVDGQTRTATVPWSKEISERAEIRREVVFLYDDACEKLGVEPREH</sequence>
<reference evidence="2 3" key="1">
    <citation type="submission" date="2023-07" db="EMBL/GenBank/DDBJ databases">
        <title>Protaetiibacter sp. nov WY-16 isolated from soil.</title>
        <authorList>
            <person name="Liu B."/>
            <person name="Wan Y."/>
        </authorList>
    </citation>
    <scope>NUCLEOTIDE SEQUENCE [LARGE SCALE GENOMIC DNA]</scope>
    <source>
        <strain evidence="2 3">WY-16</strain>
    </source>
</reference>
<dbReference type="Gene3D" id="3.20.180.10">
    <property type="entry name" value="PNP-oxidase-like"/>
    <property type="match status" value="1"/>
</dbReference>
<evidence type="ECO:0000313" key="2">
    <source>
        <dbReference type="EMBL" id="MDO7883102.1"/>
    </source>
</evidence>
<keyword evidence="3" id="KW-1185">Reference proteome</keyword>
<comment type="caution">
    <text evidence="2">The sequence shown here is derived from an EMBL/GenBank/DDBJ whole genome shotgun (WGS) entry which is preliminary data.</text>
</comment>
<gene>
    <name evidence="2" type="ORF">Q5716_12765</name>
</gene>
<evidence type="ECO:0000313" key="3">
    <source>
        <dbReference type="Proteomes" id="UP001241072"/>
    </source>
</evidence>
<protein>
    <submittedName>
        <fullName evidence="2">DUF2470 domain-containing protein</fullName>
    </submittedName>
</protein>
<accession>A0ABT9BRP5</accession>
<dbReference type="InterPro" id="IPR019595">
    <property type="entry name" value="DUF2470"/>
</dbReference>
<organism evidence="2 3">
    <name type="scientific">Antiquaquibacter soli</name>
    <dbReference type="NCBI Taxonomy" id="3064523"/>
    <lineage>
        <taxon>Bacteria</taxon>
        <taxon>Bacillati</taxon>
        <taxon>Actinomycetota</taxon>
        <taxon>Actinomycetes</taxon>
        <taxon>Micrococcales</taxon>
        <taxon>Microbacteriaceae</taxon>
        <taxon>Antiquaquibacter</taxon>
    </lineage>
</organism>
<feature type="domain" description="DUF2470" evidence="1">
    <location>
        <begin position="11"/>
        <end position="81"/>
    </location>
</feature>
<dbReference type="InterPro" id="IPR037119">
    <property type="entry name" value="Haem_oxidase_HugZ-like_sf"/>
</dbReference>